<reference evidence="1" key="2">
    <citation type="journal article" date="2022" name="New Phytol.">
        <title>Evolutionary transition to the ectomycorrhizal habit in the genomes of a hyperdiverse lineage of mushroom-forming fungi.</title>
        <authorList>
            <person name="Looney B."/>
            <person name="Miyauchi S."/>
            <person name="Morin E."/>
            <person name="Drula E."/>
            <person name="Courty P.E."/>
            <person name="Kohler A."/>
            <person name="Kuo A."/>
            <person name="LaButti K."/>
            <person name="Pangilinan J."/>
            <person name="Lipzen A."/>
            <person name="Riley R."/>
            <person name="Andreopoulos W."/>
            <person name="He G."/>
            <person name="Johnson J."/>
            <person name="Nolan M."/>
            <person name="Tritt A."/>
            <person name="Barry K.W."/>
            <person name="Grigoriev I.V."/>
            <person name="Nagy L.G."/>
            <person name="Hibbett D."/>
            <person name="Henrissat B."/>
            <person name="Matheny P.B."/>
            <person name="Labbe J."/>
            <person name="Martin F.M."/>
        </authorList>
    </citation>
    <scope>NUCLEOTIDE SEQUENCE</scope>
    <source>
        <strain evidence="1">FP105234-sp</strain>
    </source>
</reference>
<comment type="caution">
    <text evidence="1">The sequence shown here is derived from an EMBL/GenBank/DDBJ whole genome shotgun (WGS) entry which is preliminary data.</text>
</comment>
<organism evidence="1 2">
    <name type="scientific">Auriscalpium vulgare</name>
    <dbReference type="NCBI Taxonomy" id="40419"/>
    <lineage>
        <taxon>Eukaryota</taxon>
        <taxon>Fungi</taxon>
        <taxon>Dikarya</taxon>
        <taxon>Basidiomycota</taxon>
        <taxon>Agaricomycotina</taxon>
        <taxon>Agaricomycetes</taxon>
        <taxon>Russulales</taxon>
        <taxon>Auriscalpiaceae</taxon>
        <taxon>Auriscalpium</taxon>
    </lineage>
</organism>
<sequence length="97" mass="10539">MTIAAWGAVNESGEDVFGEDAADTQHRYGLMCKARWDIYDGARSESVQSFIGDRPHSADVVLNPAPRLPAADARLAPVRREADTLPPRAPCALHLLL</sequence>
<evidence type="ECO:0000313" key="2">
    <source>
        <dbReference type="Proteomes" id="UP000814033"/>
    </source>
</evidence>
<proteinExistence type="predicted"/>
<reference evidence="1" key="1">
    <citation type="submission" date="2021-02" db="EMBL/GenBank/DDBJ databases">
        <authorList>
            <consortium name="DOE Joint Genome Institute"/>
            <person name="Ahrendt S."/>
            <person name="Looney B.P."/>
            <person name="Miyauchi S."/>
            <person name="Morin E."/>
            <person name="Drula E."/>
            <person name="Courty P.E."/>
            <person name="Chicoki N."/>
            <person name="Fauchery L."/>
            <person name="Kohler A."/>
            <person name="Kuo A."/>
            <person name="Labutti K."/>
            <person name="Pangilinan J."/>
            <person name="Lipzen A."/>
            <person name="Riley R."/>
            <person name="Andreopoulos W."/>
            <person name="He G."/>
            <person name="Johnson J."/>
            <person name="Barry K.W."/>
            <person name="Grigoriev I.V."/>
            <person name="Nagy L."/>
            <person name="Hibbett D."/>
            <person name="Henrissat B."/>
            <person name="Matheny P.B."/>
            <person name="Labbe J."/>
            <person name="Martin F."/>
        </authorList>
    </citation>
    <scope>NUCLEOTIDE SEQUENCE</scope>
    <source>
        <strain evidence="1">FP105234-sp</strain>
    </source>
</reference>
<accession>A0ACB8R752</accession>
<evidence type="ECO:0000313" key="1">
    <source>
        <dbReference type="EMBL" id="KAI0039727.1"/>
    </source>
</evidence>
<dbReference type="Proteomes" id="UP000814033">
    <property type="component" value="Unassembled WGS sequence"/>
</dbReference>
<protein>
    <submittedName>
        <fullName evidence="1">Uncharacterized protein</fullName>
    </submittedName>
</protein>
<dbReference type="EMBL" id="MU276270">
    <property type="protein sequence ID" value="KAI0039727.1"/>
    <property type="molecule type" value="Genomic_DNA"/>
</dbReference>
<keyword evidence="2" id="KW-1185">Reference proteome</keyword>
<gene>
    <name evidence="1" type="ORF">FA95DRAFT_1566989</name>
</gene>
<name>A0ACB8R752_9AGAM</name>